<dbReference type="EMBL" id="AP018150">
    <property type="protein sequence ID" value="BBE09396.1"/>
    <property type="molecule type" value="Genomic_DNA"/>
</dbReference>
<sequence length="201" mass="23945">MIKIRFFYIFLILLFLSLIGCGGGDENNNTYSSIEYTEWINDSASYLETTELYLKESAEERSQSASLFMDLINALKQNADKESKAAILHKIEAKIERLLRKTNHEIKRYETYLAILDHSYKVTQFSKKIYEFREQEIKKEELLELQNKINKINQMHQNNKEIEERIKPREKLDTLQMVDKLLIRTKDMLRVISDSWGIYNY</sequence>
<gene>
    <name evidence="1" type="ORF">MCB1EB_1235</name>
</gene>
<dbReference type="PROSITE" id="PS51257">
    <property type="entry name" value="PROKAR_LIPOPROTEIN"/>
    <property type="match status" value="1"/>
</dbReference>
<dbReference type="Proteomes" id="UP000282597">
    <property type="component" value="Chromosome"/>
</dbReference>
<proteinExistence type="predicted"/>
<organism evidence="1 2">
    <name type="scientific">Mycoavidus cysteinexigens</name>
    <dbReference type="NCBI Taxonomy" id="1553431"/>
    <lineage>
        <taxon>Bacteria</taxon>
        <taxon>Pseudomonadati</taxon>
        <taxon>Pseudomonadota</taxon>
        <taxon>Betaproteobacteria</taxon>
        <taxon>Burkholderiales</taxon>
        <taxon>Burkholderiaceae</taxon>
        <taxon>Mycoavidus</taxon>
    </lineage>
</organism>
<accession>A0A2Z6EVH5</accession>
<keyword evidence="2" id="KW-1185">Reference proteome</keyword>
<reference evidence="1 2" key="1">
    <citation type="journal article" date="2018" name="Microbes Environ.">
        <title>Comparative Genomic Insights into Endofungal Lifestyles of Two Bacterial Endosymbionts, Mycoavidus cysteinexigens and Burkholderia rhizoxinica.</title>
        <authorList>
            <person name="Sharmin D."/>
            <person name="Guo Y."/>
            <person name="Nishizawa T."/>
            <person name="Ohshima S."/>
            <person name="Sato Y."/>
            <person name="Takashima Y."/>
            <person name="Narisawa K."/>
            <person name="Ohta H."/>
        </authorList>
    </citation>
    <scope>NUCLEOTIDE SEQUENCE [LARGE SCALE GENOMIC DNA]</scope>
    <source>
        <strain evidence="1 2">B1-EB</strain>
    </source>
</reference>
<protein>
    <submittedName>
        <fullName evidence="1">Uncharacterized protein</fullName>
    </submittedName>
</protein>
<evidence type="ECO:0000313" key="2">
    <source>
        <dbReference type="Proteomes" id="UP000282597"/>
    </source>
</evidence>
<dbReference type="RefSeq" id="WP_045362052.1">
    <property type="nucleotide sequence ID" value="NZ_AP018150.1"/>
</dbReference>
<dbReference type="KEGG" id="mcys:MCB1EB_1235"/>
<name>A0A2Z6EVH5_9BURK</name>
<evidence type="ECO:0000313" key="1">
    <source>
        <dbReference type="EMBL" id="BBE09396.1"/>
    </source>
</evidence>
<dbReference type="AlphaFoldDB" id="A0A2Z6EVH5"/>